<comment type="similarity">
    <text evidence="2 4">Belongs to the terpene synthase family.</text>
</comment>
<dbReference type="SFLD" id="SFLDG01020">
    <property type="entry name" value="Terpene_Cyclase_Like_2"/>
    <property type="match status" value="1"/>
</dbReference>
<dbReference type="Proteomes" id="UP001322277">
    <property type="component" value="Chromosome 5"/>
</dbReference>
<sequence>MREYQSFAPAALAQPAAAYTQYDGLHGAALSLASRFRGAELRIPDLMKVFAGWPFSTSPHLARLRALFDTTLDGCIRDEKKREALKRADFGWLIALWYPDSEWAELEAVSYLGLWLFVWDDEIDVIETDFSKSAELALLHHRSTLAYVRRALGVSAAGDDDSNNNNNDDINKDIDNDEGSAPENMAVFGRFGELTRGTMSLAQRQRLSNELHSFVAQVAAEHVFHLDCRIPSPEQYREIRRGTAAVMPVVVLAEYMTRTEMPEVISSSPAFRVLESTTVDLIWLINDLYSLPKELADDTVLSIIPVLLHSGSSGSSRWTLDAVVERILADIRASMDEFEGAAKELRALGAGDSDATAAAAETFILYCRRLTAGVVLWTIQSPRYGILDCTNVDGSVTIQL</sequence>
<dbReference type="KEGG" id="cdet:87945496"/>
<dbReference type="GO" id="GO:0010333">
    <property type="term" value="F:terpene synthase activity"/>
    <property type="evidence" value="ECO:0007669"/>
    <property type="project" value="InterPro"/>
</dbReference>
<dbReference type="InterPro" id="IPR008949">
    <property type="entry name" value="Isoprenoid_synthase_dom_sf"/>
</dbReference>
<keyword evidence="3 4" id="KW-0460">Magnesium</keyword>
<evidence type="ECO:0000256" key="1">
    <source>
        <dbReference type="ARBA" id="ARBA00001946"/>
    </source>
</evidence>
<accession>A0AAX4IM81</accession>
<protein>
    <recommendedName>
        <fullName evidence="4">Terpene synthase</fullName>
        <ecNumber evidence="4">4.2.3.-</ecNumber>
    </recommendedName>
</protein>
<evidence type="ECO:0000313" key="7">
    <source>
        <dbReference type="Proteomes" id="UP001322277"/>
    </source>
</evidence>
<evidence type="ECO:0000256" key="5">
    <source>
        <dbReference type="SAM" id="MobiDB-lite"/>
    </source>
</evidence>
<evidence type="ECO:0000256" key="2">
    <source>
        <dbReference type="ARBA" id="ARBA00006333"/>
    </source>
</evidence>
<dbReference type="AlphaFoldDB" id="A0AAX4IM81"/>
<dbReference type="PANTHER" id="PTHR35201:SF4">
    <property type="entry name" value="BETA-PINACENE SYNTHASE-RELATED"/>
    <property type="match status" value="1"/>
</dbReference>
<comment type="cofactor">
    <cofactor evidence="1 4">
        <name>Mg(2+)</name>
        <dbReference type="ChEBI" id="CHEBI:18420"/>
    </cofactor>
</comment>
<evidence type="ECO:0000256" key="4">
    <source>
        <dbReference type="RuleBase" id="RU366034"/>
    </source>
</evidence>
<keyword evidence="4" id="KW-0479">Metal-binding</keyword>
<evidence type="ECO:0000313" key="6">
    <source>
        <dbReference type="EMBL" id="WQF83979.1"/>
    </source>
</evidence>
<dbReference type="RefSeq" id="XP_062781203.1">
    <property type="nucleotide sequence ID" value="XM_062925152.1"/>
</dbReference>
<dbReference type="EC" id="4.2.3.-" evidence="4"/>
<dbReference type="SFLD" id="SFLDS00005">
    <property type="entry name" value="Isoprenoid_Synthase_Type_I"/>
    <property type="match status" value="1"/>
</dbReference>
<dbReference type="SUPFAM" id="SSF48576">
    <property type="entry name" value="Terpenoid synthases"/>
    <property type="match status" value="1"/>
</dbReference>
<keyword evidence="4" id="KW-0456">Lyase</keyword>
<gene>
    <name evidence="6" type="ORF">CDEST_08993</name>
</gene>
<name>A0AAX4IM81_9PEZI</name>
<reference evidence="7" key="1">
    <citation type="journal article" date="2023" name="bioRxiv">
        <title>Complete genome of the Medicago anthracnose fungus, Colletotrichum destructivum, reveals a mini-chromosome-like region within a core chromosome.</title>
        <authorList>
            <person name="Lapalu N."/>
            <person name="Simon A."/>
            <person name="Lu A."/>
            <person name="Plaumann P.-L."/>
            <person name="Amselem J."/>
            <person name="Pigne S."/>
            <person name="Auger A."/>
            <person name="Koch C."/>
            <person name="Dallery J.-F."/>
            <person name="O'Connell R.J."/>
        </authorList>
    </citation>
    <scope>NUCLEOTIDE SEQUENCE [LARGE SCALE GENOMIC DNA]</scope>
    <source>
        <strain evidence="7">CBS 520.97</strain>
    </source>
</reference>
<evidence type="ECO:0000256" key="3">
    <source>
        <dbReference type="ARBA" id="ARBA00022842"/>
    </source>
</evidence>
<dbReference type="InterPro" id="IPR034686">
    <property type="entry name" value="Terpene_cyclase-like_2"/>
</dbReference>
<dbReference type="GeneID" id="87945496"/>
<dbReference type="PANTHER" id="PTHR35201">
    <property type="entry name" value="TERPENE SYNTHASE"/>
    <property type="match status" value="1"/>
</dbReference>
<dbReference type="GO" id="GO:0008299">
    <property type="term" value="P:isoprenoid biosynthetic process"/>
    <property type="evidence" value="ECO:0007669"/>
    <property type="project" value="UniProtKB-ARBA"/>
</dbReference>
<keyword evidence="7" id="KW-1185">Reference proteome</keyword>
<proteinExistence type="inferred from homology"/>
<dbReference type="EMBL" id="CP137309">
    <property type="protein sequence ID" value="WQF83979.1"/>
    <property type="molecule type" value="Genomic_DNA"/>
</dbReference>
<dbReference type="Pfam" id="PF19086">
    <property type="entry name" value="Terpene_syn_C_2"/>
    <property type="match status" value="1"/>
</dbReference>
<organism evidence="6 7">
    <name type="scientific">Colletotrichum destructivum</name>
    <dbReference type="NCBI Taxonomy" id="34406"/>
    <lineage>
        <taxon>Eukaryota</taxon>
        <taxon>Fungi</taxon>
        <taxon>Dikarya</taxon>
        <taxon>Ascomycota</taxon>
        <taxon>Pezizomycotina</taxon>
        <taxon>Sordariomycetes</taxon>
        <taxon>Hypocreomycetidae</taxon>
        <taxon>Glomerellales</taxon>
        <taxon>Glomerellaceae</taxon>
        <taxon>Colletotrichum</taxon>
        <taxon>Colletotrichum destructivum species complex</taxon>
    </lineage>
</organism>
<dbReference type="GO" id="GO:0046872">
    <property type="term" value="F:metal ion binding"/>
    <property type="evidence" value="ECO:0007669"/>
    <property type="project" value="UniProtKB-KW"/>
</dbReference>
<feature type="region of interest" description="Disordered" evidence="5">
    <location>
        <begin position="158"/>
        <end position="181"/>
    </location>
</feature>
<dbReference type="Gene3D" id="1.10.600.10">
    <property type="entry name" value="Farnesyl Diphosphate Synthase"/>
    <property type="match status" value="1"/>
</dbReference>